<protein>
    <submittedName>
        <fullName evidence="1">Uncharacterized protein</fullName>
    </submittedName>
</protein>
<proteinExistence type="predicted"/>
<organism evidence="1 2">
    <name type="scientific">Stieleria neptunia</name>
    <dbReference type="NCBI Taxonomy" id="2527979"/>
    <lineage>
        <taxon>Bacteria</taxon>
        <taxon>Pseudomonadati</taxon>
        <taxon>Planctomycetota</taxon>
        <taxon>Planctomycetia</taxon>
        <taxon>Pirellulales</taxon>
        <taxon>Pirellulaceae</taxon>
        <taxon>Stieleria</taxon>
    </lineage>
</organism>
<keyword evidence="2" id="KW-1185">Reference proteome</keyword>
<dbReference type="EMBL" id="CP037423">
    <property type="protein sequence ID" value="QDV43991.1"/>
    <property type="molecule type" value="Genomic_DNA"/>
</dbReference>
<dbReference type="AlphaFoldDB" id="A0A518HT59"/>
<name>A0A518HT59_9BACT</name>
<evidence type="ECO:0000313" key="1">
    <source>
        <dbReference type="EMBL" id="QDV43991.1"/>
    </source>
</evidence>
<dbReference type="KEGG" id="snep:Enr13x_38520"/>
<evidence type="ECO:0000313" key="2">
    <source>
        <dbReference type="Proteomes" id="UP000319004"/>
    </source>
</evidence>
<gene>
    <name evidence="1" type="ORF">Enr13x_38520</name>
</gene>
<sequence length="76" mass="8433">MLSAGNLPAESGRGAACWEILFSRRQIFFHLPPGDRTVHSAVVSRKRILVALSFFISKTSATAPSNSMRSPWVRIF</sequence>
<reference evidence="1 2" key="1">
    <citation type="submission" date="2019-03" db="EMBL/GenBank/DDBJ databases">
        <title>Deep-cultivation of Planctomycetes and their phenomic and genomic characterization uncovers novel biology.</title>
        <authorList>
            <person name="Wiegand S."/>
            <person name="Jogler M."/>
            <person name="Boedeker C."/>
            <person name="Pinto D."/>
            <person name="Vollmers J."/>
            <person name="Rivas-Marin E."/>
            <person name="Kohn T."/>
            <person name="Peeters S.H."/>
            <person name="Heuer A."/>
            <person name="Rast P."/>
            <person name="Oberbeckmann S."/>
            <person name="Bunk B."/>
            <person name="Jeske O."/>
            <person name="Meyerdierks A."/>
            <person name="Storesund J.E."/>
            <person name="Kallscheuer N."/>
            <person name="Luecker S."/>
            <person name="Lage O.M."/>
            <person name="Pohl T."/>
            <person name="Merkel B.J."/>
            <person name="Hornburger P."/>
            <person name="Mueller R.-W."/>
            <person name="Bruemmer F."/>
            <person name="Labrenz M."/>
            <person name="Spormann A.M."/>
            <person name="Op den Camp H."/>
            <person name="Overmann J."/>
            <person name="Amann R."/>
            <person name="Jetten M.S.M."/>
            <person name="Mascher T."/>
            <person name="Medema M.H."/>
            <person name="Devos D.P."/>
            <person name="Kaster A.-K."/>
            <person name="Ovreas L."/>
            <person name="Rohde M."/>
            <person name="Galperin M.Y."/>
            <person name="Jogler C."/>
        </authorList>
    </citation>
    <scope>NUCLEOTIDE SEQUENCE [LARGE SCALE GENOMIC DNA]</scope>
    <source>
        <strain evidence="1 2">Enr13</strain>
    </source>
</reference>
<dbReference type="Proteomes" id="UP000319004">
    <property type="component" value="Chromosome"/>
</dbReference>
<accession>A0A518HT59</accession>